<dbReference type="EMBL" id="VRLW01000001">
    <property type="protein sequence ID" value="KAA1259681.1"/>
    <property type="molecule type" value="Genomic_DNA"/>
</dbReference>
<evidence type="ECO:0000313" key="3">
    <source>
        <dbReference type="Proteomes" id="UP000322699"/>
    </source>
</evidence>
<feature type="transmembrane region" description="Helical" evidence="1">
    <location>
        <begin position="443"/>
        <end position="466"/>
    </location>
</feature>
<gene>
    <name evidence="2" type="ORF">LF1_22160</name>
</gene>
<protein>
    <submittedName>
        <fullName evidence="2">Uncharacterized protein</fullName>
    </submittedName>
</protein>
<comment type="caution">
    <text evidence="2">The sequence shown here is derived from an EMBL/GenBank/DDBJ whole genome shotgun (WGS) entry which is preliminary data.</text>
</comment>
<reference evidence="2 3" key="1">
    <citation type="submission" date="2019-08" db="EMBL/GenBank/DDBJ databases">
        <title>Deep-cultivation of Planctomycetes and their phenomic and genomic characterization uncovers novel biology.</title>
        <authorList>
            <person name="Wiegand S."/>
            <person name="Jogler M."/>
            <person name="Boedeker C."/>
            <person name="Pinto D."/>
            <person name="Vollmers J."/>
            <person name="Rivas-Marin E."/>
            <person name="Kohn T."/>
            <person name="Peeters S.H."/>
            <person name="Heuer A."/>
            <person name="Rast P."/>
            <person name="Oberbeckmann S."/>
            <person name="Bunk B."/>
            <person name="Jeske O."/>
            <person name="Meyerdierks A."/>
            <person name="Storesund J.E."/>
            <person name="Kallscheuer N."/>
            <person name="Luecker S."/>
            <person name="Lage O.M."/>
            <person name="Pohl T."/>
            <person name="Merkel B.J."/>
            <person name="Hornburger P."/>
            <person name="Mueller R.-W."/>
            <person name="Bruemmer F."/>
            <person name="Labrenz M."/>
            <person name="Spormann A.M."/>
            <person name="Op Den Camp H."/>
            <person name="Overmann J."/>
            <person name="Amann R."/>
            <person name="Jetten M.S.M."/>
            <person name="Mascher T."/>
            <person name="Medema M.H."/>
            <person name="Devos D.P."/>
            <person name="Kaster A.-K."/>
            <person name="Ovreas L."/>
            <person name="Rohde M."/>
            <person name="Galperin M.Y."/>
            <person name="Jogler C."/>
        </authorList>
    </citation>
    <scope>NUCLEOTIDE SEQUENCE [LARGE SCALE GENOMIC DNA]</scope>
    <source>
        <strain evidence="2 3">LF1</strain>
    </source>
</reference>
<evidence type="ECO:0000256" key="1">
    <source>
        <dbReference type="SAM" id="Phobius"/>
    </source>
</evidence>
<sequence length="493" mass="53306">MRFNLGTVLKQVPYLAKSFVAGPARVQSGTASSELNPGGTSYGKTGKLFRDSSLLALASLAIASVSLADSAIDLVAGFDADRIEQVFPIQNKQSVSESAKLLHRVGKVRPESFISRTRSSLQDDATDGDVVGDAVQFEGVFVEAKSYVVPDTLAEMIGLDSIAVVAIDADNNNLINVIAKSVPPSCKPGDLLKVVGMLVTPRRSDSDDEPENKVAVVAARMTWHPRDAANPSWQWLADHGVDIAELPGLKTRDRRPLSSADTDLFYSIMSAAAKSPPWPEPAAANPIDLLSDPNSLVAKFVTLPVETVQITRVSVTDVNRQRQLGSDHYFQIDTIGDLGNVVVKIESADEDAGGEPAVFENRYPVSIVMLDLPDFLKTAIRVREGGEAVVSDVRVQIQVEGFFFRLWSYETDYMKQFGDEKQFGPLLIAANLQNLESDSPDPLGVSVIGWIAAGLIGISMVGIFLWHRQTAAGDAAIRRDRRDKSAAEIDLSS</sequence>
<proteinExistence type="predicted"/>
<evidence type="ECO:0000313" key="2">
    <source>
        <dbReference type="EMBL" id="KAA1259681.1"/>
    </source>
</evidence>
<keyword evidence="3" id="KW-1185">Reference proteome</keyword>
<dbReference type="AlphaFoldDB" id="A0A5B1CHJ3"/>
<accession>A0A5B1CHJ3</accession>
<keyword evidence="1" id="KW-0812">Transmembrane</keyword>
<organism evidence="2 3">
    <name type="scientific">Rubripirellula obstinata</name>
    <dbReference type="NCBI Taxonomy" id="406547"/>
    <lineage>
        <taxon>Bacteria</taxon>
        <taxon>Pseudomonadati</taxon>
        <taxon>Planctomycetota</taxon>
        <taxon>Planctomycetia</taxon>
        <taxon>Pirellulales</taxon>
        <taxon>Pirellulaceae</taxon>
        <taxon>Rubripirellula</taxon>
    </lineage>
</organism>
<keyword evidence="1" id="KW-1133">Transmembrane helix</keyword>
<keyword evidence="1" id="KW-0472">Membrane</keyword>
<name>A0A5B1CHJ3_9BACT</name>
<dbReference type="Proteomes" id="UP000322699">
    <property type="component" value="Unassembled WGS sequence"/>
</dbReference>